<dbReference type="Pfam" id="PF00903">
    <property type="entry name" value="Glyoxalase"/>
    <property type="match status" value="1"/>
</dbReference>
<gene>
    <name evidence="2" type="ORF">GCM10017655_42650</name>
</gene>
<dbReference type="InterPro" id="IPR004360">
    <property type="entry name" value="Glyas_Fos-R_dOase_dom"/>
</dbReference>
<comment type="caution">
    <text evidence="2">The sequence shown here is derived from an EMBL/GenBank/DDBJ whole genome shotgun (WGS) entry which is preliminary data.</text>
</comment>
<dbReference type="InterPro" id="IPR029068">
    <property type="entry name" value="Glyas_Bleomycin-R_OHBP_Dase"/>
</dbReference>
<dbReference type="Gene3D" id="3.10.180.10">
    <property type="entry name" value="2,3-Dihydroxybiphenyl 1,2-Dioxygenase, domain 1"/>
    <property type="match status" value="1"/>
</dbReference>
<evidence type="ECO:0000313" key="3">
    <source>
        <dbReference type="Proteomes" id="UP001143328"/>
    </source>
</evidence>
<dbReference type="AlphaFoldDB" id="A0A9W6K851"/>
<protein>
    <recommendedName>
        <fullName evidence="1">VOC domain-containing protein</fullName>
    </recommendedName>
</protein>
<proteinExistence type="predicted"/>
<organism evidence="2 3">
    <name type="scientific">Pseudomonas turukhanskensis</name>
    <dbReference type="NCBI Taxonomy" id="1806536"/>
    <lineage>
        <taxon>Bacteria</taxon>
        <taxon>Pseudomonadati</taxon>
        <taxon>Pseudomonadota</taxon>
        <taxon>Gammaproteobacteria</taxon>
        <taxon>Pseudomonadales</taxon>
        <taxon>Pseudomonadaceae</taxon>
        <taxon>Pseudomonas</taxon>
    </lineage>
</organism>
<sequence>MNIERLDHFTIRTEHWEETAAFFSEVVGLQMGPRPAFSFRGYWLYASGKPILHIVSLTHLSSELEAYLGVKPAQRGGGAIDHVSLRCQGLAEMQTHFVKLGISFRERVIPEVGEHQLFLEDPNGITVEMIFPCSADDRIVGQAMPALDVSAQWEPRYE</sequence>
<dbReference type="PANTHER" id="PTHR46142:SF3">
    <property type="entry name" value="F18B13.24 PROTEIN"/>
    <property type="match status" value="1"/>
</dbReference>
<dbReference type="RefSeq" id="WP_271197442.1">
    <property type="nucleotide sequence ID" value="NZ_BSFN01000018.1"/>
</dbReference>
<reference evidence="2" key="1">
    <citation type="journal article" date="2014" name="Int. J. Syst. Evol. Microbiol.">
        <title>Complete genome sequence of Corynebacterium casei LMG S-19264T (=DSM 44701T), isolated from a smear-ripened cheese.</title>
        <authorList>
            <consortium name="US DOE Joint Genome Institute (JGI-PGF)"/>
            <person name="Walter F."/>
            <person name="Albersmeier A."/>
            <person name="Kalinowski J."/>
            <person name="Ruckert C."/>
        </authorList>
    </citation>
    <scope>NUCLEOTIDE SEQUENCE</scope>
    <source>
        <strain evidence="2">VKM B-2935</strain>
    </source>
</reference>
<name>A0A9W6K851_9PSED</name>
<dbReference type="SUPFAM" id="SSF54593">
    <property type="entry name" value="Glyoxalase/Bleomycin resistance protein/Dihydroxybiphenyl dioxygenase"/>
    <property type="match status" value="1"/>
</dbReference>
<dbReference type="Proteomes" id="UP001143328">
    <property type="component" value="Unassembled WGS sequence"/>
</dbReference>
<evidence type="ECO:0000313" key="2">
    <source>
        <dbReference type="EMBL" id="GLK91201.1"/>
    </source>
</evidence>
<accession>A0A9W6K851</accession>
<dbReference type="InterPro" id="IPR037523">
    <property type="entry name" value="VOC_core"/>
</dbReference>
<dbReference type="PROSITE" id="PS51819">
    <property type="entry name" value="VOC"/>
    <property type="match status" value="1"/>
</dbReference>
<reference evidence="2" key="2">
    <citation type="submission" date="2023-01" db="EMBL/GenBank/DDBJ databases">
        <authorList>
            <person name="Sun Q."/>
            <person name="Evtushenko L."/>
        </authorList>
    </citation>
    <scope>NUCLEOTIDE SEQUENCE</scope>
    <source>
        <strain evidence="2">VKM B-2935</strain>
    </source>
</reference>
<keyword evidence="3" id="KW-1185">Reference proteome</keyword>
<dbReference type="PANTHER" id="PTHR46142">
    <property type="match status" value="1"/>
</dbReference>
<evidence type="ECO:0000259" key="1">
    <source>
        <dbReference type="PROSITE" id="PS51819"/>
    </source>
</evidence>
<feature type="domain" description="VOC" evidence="1">
    <location>
        <begin position="5"/>
        <end position="132"/>
    </location>
</feature>
<dbReference type="EMBL" id="BSFN01000018">
    <property type="protein sequence ID" value="GLK91201.1"/>
    <property type="molecule type" value="Genomic_DNA"/>
</dbReference>